<dbReference type="InterPro" id="IPR036250">
    <property type="entry name" value="AcylCo_DH-like_C"/>
</dbReference>
<dbReference type="InterPro" id="IPR046373">
    <property type="entry name" value="Acyl-CoA_Oxase/DH_mid-dom_sf"/>
</dbReference>
<name>A0ABV6K665_9LACO</name>
<dbReference type="PANTHER" id="PTHR43884">
    <property type="entry name" value="ACYL-COA DEHYDROGENASE"/>
    <property type="match status" value="1"/>
</dbReference>
<dbReference type="SUPFAM" id="SSF52467">
    <property type="entry name" value="DHS-like NAD/FAD-binding domain"/>
    <property type="match status" value="1"/>
</dbReference>
<accession>A0ABV6K665</accession>
<sequence>MELNLTAKQAQRWHWLNTLLADELQPLTTKVEAAGSIDTTVLQTLQQHSISQTGLPASSSRLSDQALTVLAVAQQSASLATLLATWWQVADAVVTYGTDQQWQTYLTPLQLLGLPATGAEASVNPPLTAKIVPAGWQLTGTVSHVIHAGLAAAYLVTAETEPGVVNAFLVAADAPGLTVTSPFAPVGLHGLTIADLTLDHVQVTAANRLGALGGGIAVRQRAESVGQFLLAAVSAGTLENASQQIQRLAFTEQPPLIQLTPLLAFSRSLGLDVLSTASQADLKLPFTKAAALTGFTASQYSVARLNSVTKLIGNLAYNDRSPLMALNRDLQTLPFLMGTPGELAKDFAISTLSEPANTEKAHVESVQIEVSDLHRVVKRLHLTKDVPVNVGSIATAKRVVALGRGALEPATLLQAQQLAKWIGAAIAVTQPLTALEQFSVEQQIGDNAVTIAPEVLINLGVSGDEHYLAGMAGAHHVLSVNQDVTAPVMTVSQEVFVGTVKDFLAGMVAALN</sequence>
<evidence type="ECO:0000313" key="2">
    <source>
        <dbReference type="EMBL" id="MFC0424941.1"/>
    </source>
</evidence>
<dbReference type="InterPro" id="IPR029035">
    <property type="entry name" value="DHS-like_NAD/FAD-binding_dom"/>
</dbReference>
<proteinExistence type="predicted"/>
<dbReference type="EMBL" id="JBHLUK010000076">
    <property type="protein sequence ID" value="MFC0424941.1"/>
    <property type="molecule type" value="Genomic_DNA"/>
</dbReference>
<evidence type="ECO:0000313" key="3">
    <source>
        <dbReference type="Proteomes" id="UP001589855"/>
    </source>
</evidence>
<keyword evidence="3" id="KW-1185">Reference proteome</keyword>
<dbReference type="InterPro" id="IPR009100">
    <property type="entry name" value="AcylCoA_DH/oxidase_NM_dom_sf"/>
</dbReference>
<dbReference type="Proteomes" id="UP001589855">
    <property type="component" value="Unassembled WGS sequence"/>
</dbReference>
<dbReference type="SUPFAM" id="SSF56645">
    <property type="entry name" value="Acyl-CoA dehydrogenase NM domain-like"/>
    <property type="match status" value="1"/>
</dbReference>
<dbReference type="Gene3D" id="3.40.50.1220">
    <property type="entry name" value="TPP-binding domain"/>
    <property type="match status" value="1"/>
</dbReference>
<evidence type="ECO:0000259" key="1">
    <source>
        <dbReference type="Pfam" id="PF00766"/>
    </source>
</evidence>
<dbReference type="Pfam" id="PF00766">
    <property type="entry name" value="ETF_alpha"/>
    <property type="match status" value="1"/>
</dbReference>
<dbReference type="SUPFAM" id="SSF47203">
    <property type="entry name" value="Acyl-CoA dehydrogenase C-terminal domain-like"/>
    <property type="match status" value="1"/>
</dbReference>
<gene>
    <name evidence="2" type="ORF">ACFFGS_12465</name>
</gene>
<dbReference type="InterPro" id="IPR037069">
    <property type="entry name" value="AcylCoA_DH/ox_N_sf"/>
</dbReference>
<feature type="domain" description="Electron transfer flavoprotein alpha subunit C-terminal" evidence="1">
    <location>
        <begin position="393"/>
        <end position="471"/>
    </location>
</feature>
<dbReference type="InterPro" id="IPR014731">
    <property type="entry name" value="ETF_asu_C"/>
</dbReference>
<reference evidence="2 3" key="1">
    <citation type="submission" date="2024-09" db="EMBL/GenBank/DDBJ databases">
        <authorList>
            <person name="Sun Q."/>
            <person name="Mori K."/>
        </authorList>
    </citation>
    <scope>NUCLEOTIDE SEQUENCE [LARGE SCALE GENOMIC DNA]</scope>
    <source>
        <strain evidence="2 3">TBRC 4575</strain>
    </source>
</reference>
<dbReference type="PANTHER" id="PTHR43884:SF12">
    <property type="entry name" value="ISOVALERYL-COA DEHYDROGENASE, MITOCHONDRIAL-RELATED"/>
    <property type="match status" value="1"/>
</dbReference>
<dbReference type="Gene3D" id="1.10.540.10">
    <property type="entry name" value="Acyl-CoA dehydrogenase/oxidase, N-terminal domain"/>
    <property type="match status" value="1"/>
</dbReference>
<dbReference type="Gene3D" id="2.40.110.10">
    <property type="entry name" value="Butyryl-CoA Dehydrogenase, subunit A, domain 2"/>
    <property type="match status" value="1"/>
</dbReference>
<protein>
    <submittedName>
        <fullName evidence="2">FAD-binding protein</fullName>
    </submittedName>
</protein>
<comment type="caution">
    <text evidence="2">The sequence shown here is derived from an EMBL/GenBank/DDBJ whole genome shotgun (WGS) entry which is preliminary data.</text>
</comment>
<dbReference type="RefSeq" id="WP_137644121.1">
    <property type="nucleotide sequence ID" value="NZ_BAABRM010000003.1"/>
</dbReference>
<organism evidence="2 3">
    <name type="scientific">Lactiplantibacillus plajomi</name>
    <dbReference type="NCBI Taxonomy" id="1457217"/>
    <lineage>
        <taxon>Bacteria</taxon>
        <taxon>Bacillati</taxon>
        <taxon>Bacillota</taxon>
        <taxon>Bacilli</taxon>
        <taxon>Lactobacillales</taxon>
        <taxon>Lactobacillaceae</taxon>
        <taxon>Lactiplantibacillus</taxon>
    </lineage>
</organism>